<sequence>MSIVPVGADPNAIVTGTRGKTLYPLPTFTQKRSRRSKTRTKERTMDEDQISDLVDTAEAAIDDVTAALEDADDAGVDVSDDLLARARGLRKFRGKRSTRADDDDTDQTTAPKSDDDDVDATRGKRKGRADGDEDADLEAQLEEQLRKLRSKRKARADEDAANDDDLTPDEEADADQAVRTAKRASDELGQFARLLRANGAKGPQIRKAVLRELTKNGARGVSTEGLTPSTHSIDTSSAATRSRYAKLNAKA</sequence>
<feature type="compositionally biased region" description="Acidic residues" evidence="1">
    <location>
        <begin position="131"/>
        <end position="141"/>
    </location>
</feature>
<dbReference type="AlphaFoldDB" id="A0A7G6RHV2"/>
<evidence type="ECO:0000313" key="2">
    <source>
        <dbReference type="EMBL" id="QND41834.1"/>
    </source>
</evidence>
<accession>A0A7G6RHV2</accession>
<reference evidence="3" key="1">
    <citation type="journal article" date="2020" name="Mol. Plant Microbe">
        <title>Rhizobial microsymbionts of the narrowly endemic Oxytropis species growing in Kamchatka are characterized by significant genetic diversity and possess a set of genes that are associated with T3SS and T6SS secretion systems and can affect the development of symbiosis.</title>
        <authorList>
            <person name="Safronova V."/>
            <person name="Guro P."/>
            <person name="Sazanova A."/>
            <person name="Kuznetsova I."/>
            <person name="Belimov A."/>
            <person name="Yakubov V."/>
            <person name="Chirak E."/>
            <person name="Afonin A."/>
            <person name="Gogolev Y."/>
            <person name="Andronov E."/>
            <person name="Tikhonovich I."/>
        </authorList>
    </citation>
    <scope>NUCLEOTIDE SEQUENCE [LARGE SCALE GENOMIC DNA]</scope>
    <source>
        <strain evidence="3">RCAM0610</strain>
    </source>
</reference>
<dbReference type="EMBL" id="CP050549">
    <property type="protein sequence ID" value="QND41834.1"/>
    <property type="molecule type" value="Genomic_DNA"/>
</dbReference>
<dbReference type="Proteomes" id="UP000515518">
    <property type="component" value="Chromosome"/>
</dbReference>
<evidence type="ECO:0000256" key="1">
    <source>
        <dbReference type="SAM" id="MobiDB-lite"/>
    </source>
</evidence>
<evidence type="ECO:0000313" key="3">
    <source>
        <dbReference type="Proteomes" id="UP000515518"/>
    </source>
</evidence>
<feature type="region of interest" description="Disordered" evidence="1">
    <location>
        <begin position="27"/>
        <end position="50"/>
    </location>
</feature>
<proteinExistence type="predicted"/>
<feature type="compositionally biased region" description="Polar residues" evidence="1">
    <location>
        <begin position="224"/>
        <end position="240"/>
    </location>
</feature>
<feature type="region of interest" description="Disordered" evidence="1">
    <location>
        <begin position="213"/>
        <end position="251"/>
    </location>
</feature>
<gene>
    <name evidence="2" type="ORF">HB770_04130</name>
</gene>
<protein>
    <submittedName>
        <fullName evidence="2">Uncharacterized protein</fullName>
    </submittedName>
</protein>
<feature type="compositionally biased region" description="Basic residues" evidence="1">
    <location>
        <begin position="87"/>
        <end position="97"/>
    </location>
</feature>
<organism evidence="2 3">
    <name type="scientific">Rhizobium leguminosarum bv. viciae</name>
    <dbReference type="NCBI Taxonomy" id="387"/>
    <lineage>
        <taxon>Bacteria</taxon>
        <taxon>Pseudomonadati</taxon>
        <taxon>Pseudomonadota</taxon>
        <taxon>Alphaproteobacteria</taxon>
        <taxon>Hyphomicrobiales</taxon>
        <taxon>Rhizobiaceae</taxon>
        <taxon>Rhizobium/Agrobacterium group</taxon>
        <taxon>Rhizobium</taxon>
    </lineage>
</organism>
<feature type="compositionally biased region" description="Acidic residues" evidence="1">
    <location>
        <begin position="159"/>
        <end position="174"/>
    </location>
</feature>
<feature type="region of interest" description="Disordered" evidence="1">
    <location>
        <begin position="87"/>
        <end position="183"/>
    </location>
</feature>
<name>A0A7G6RHV2_RHILV</name>